<evidence type="ECO:0000259" key="1">
    <source>
        <dbReference type="SMART" id="SM00849"/>
    </source>
</evidence>
<dbReference type="RefSeq" id="WP_216960069.1">
    <property type="nucleotide sequence ID" value="NZ_JAHOPB010000001.1"/>
</dbReference>
<dbReference type="EMBL" id="JAHOPB010000001">
    <property type="protein sequence ID" value="MBU8874473.1"/>
    <property type="molecule type" value="Genomic_DNA"/>
</dbReference>
<dbReference type="Proteomes" id="UP000727907">
    <property type="component" value="Unassembled WGS sequence"/>
</dbReference>
<dbReference type="SMART" id="SM00849">
    <property type="entry name" value="Lactamase_B"/>
    <property type="match status" value="1"/>
</dbReference>
<organism evidence="2 3">
    <name type="scientific">Reyranella humidisoli</name>
    <dbReference type="NCBI Taxonomy" id="2849149"/>
    <lineage>
        <taxon>Bacteria</taxon>
        <taxon>Pseudomonadati</taxon>
        <taxon>Pseudomonadota</taxon>
        <taxon>Alphaproteobacteria</taxon>
        <taxon>Hyphomicrobiales</taxon>
        <taxon>Reyranellaceae</taxon>
        <taxon>Reyranella</taxon>
    </lineage>
</organism>
<evidence type="ECO:0000313" key="2">
    <source>
        <dbReference type="EMBL" id="MBU8874473.1"/>
    </source>
</evidence>
<accession>A0ABS6IML9</accession>
<dbReference type="Pfam" id="PF21221">
    <property type="entry name" value="B_lactamase-like_C"/>
    <property type="match status" value="1"/>
</dbReference>
<keyword evidence="3" id="KW-1185">Reference proteome</keyword>
<dbReference type="PANTHER" id="PTHR23131">
    <property type="entry name" value="ENDORIBONUCLEASE LACTB2"/>
    <property type="match status" value="1"/>
</dbReference>
<gene>
    <name evidence="2" type="ORF">KQ910_11925</name>
</gene>
<protein>
    <submittedName>
        <fullName evidence="2">MBL fold metallo-hydrolase</fullName>
    </submittedName>
</protein>
<proteinExistence type="predicted"/>
<dbReference type="InterPro" id="IPR048933">
    <property type="entry name" value="B_lactamase-like_C"/>
</dbReference>
<reference evidence="2 3" key="1">
    <citation type="submission" date="2021-06" db="EMBL/GenBank/DDBJ databases">
        <authorList>
            <person name="Lee D.H."/>
        </authorList>
    </citation>
    <scope>NUCLEOTIDE SEQUENCE [LARGE SCALE GENOMIC DNA]</scope>
    <source>
        <strain evidence="2 3">MMS21-HV4-11</strain>
    </source>
</reference>
<evidence type="ECO:0000313" key="3">
    <source>
        <dbReference type="Proteomes" id="UP000727907"/>
    </source>
</evidence>
<name>A0ABS6IML9_9HYPH</name>
<sequence length="375" mass="41849">MPDALSESQRLLAQLRFPCGDVPEPGDIKNVAPGIHWLRMPLPFQLNHINLWLIEEKDGWTIVDTGINSQDTRTLWEKIFVEKLQGKPVVRVIGTHLHPDHIGLAGWLCEKWNAPLYMTLGEYMSAQAARNDFVESEETRAAHVARNGVPPDRIANFHRHKGGYAKGVVPLPTAFRRMIHAHPITIGGHRWDVIVGRGHAPEHASLWCPELNVMIAGDQVLPKISTNVGVWPNEPLADALTWFLDGFSRFRRLPADALVLPSHGFPFIGLHTRLDQLVAHHDARLNDMELAIARRGATGATAWDMVPVLFPRHLDNNQIVFAFGETLAHLHCLETRARVKRVVVDGVHRFVALADLNTLPPADDSDGVVMDIGQT</sequence>
<dbReference type="InterPro" id="IPR050662">
    <property type="entry name" value="Sec-metab_biosynth-thioest"/>
</dbReference>
<feature type="domain" description="Metallo-beta-lactamase" evidence="1">
    <location>
        <begin position="48"/>
        <end position="263"/>
    </location>
</feature>
<dbReference type="Pfam" id="PF00753">
    <property type="entry name" value="Lactamase_B"/>
    <property type="match status" value="1"/>
</dbReference>
<comment type="caution">
    <text evidence="2">The sequence shown here is derived from an EMBL/GenBank/DDBJ whole genome shotgun (WGS) entry which is preliminary data.</text>
</comment>
<dbReference type="InterPro" id="IPR001279">
    <property type="entry name" value="Metallo-B-lactamas"/>
</dbReference>
<dbReference type="PANTHER" id="PTHR23131:SF4">
    <property type="entry name" value="METALLO-BETA-LACTAMASE SUPERFAMILY POTEIN"/>
    <property type="match status" value="1"/>
</dbReference>